<evidence type="ECO:0000256" key="1">
    <source>
        <dbReference type="ARBA" id="ARBA00006484"/>
    </source>
</evidence>
<comment type="similarity">
    <text evidence="1">Belongs to the short-chain dehydrogenases/reductases (SDR) family.</text>
</comment>
<dbReference type="Pfam" id="PF00106">
    <property type="entry name" value="adh_short"/>
    <property type="match status" value="1"/>
</dbReference>
<keyword evidence="2" id="KW-0560">Oxidoreductase</keyword>
<dbReference type="PRINTS" id="PR00081">
    <property type="entry name" value="GDHRDH"/>
</dbReference>
<accession>A0ABY5YXD0</accession>
<dbReference type="PANTHER" id="PTHR24320:SF274">
    <property type="entry name" value="CHAIN DEHYDROGENASE, PUTATIVE (AFU_ORTHOLOGUE AFUA_4G00440)-RELATED"/>
    <property type="match status" value="1"/>
</dbReference>
<dbReference type="Proteomes" id="UP001058271">
    <property type="component" value="Chromosome"/>
</dbReference>
<evidence type="ECO:0000313" key="3">
    <source>
        <dbReference type="EMBL" id="UWZ34187.1"/>
    </source>
</evidence>
<sequence>MVDVVTDVLVTGSADGIGLQTALRLAADGHRVVLHARDEERAAAAKAAVPAAAGVVVGDLASLGETRSLAATLASSGRFDAVVHNAGIARLDSSERALTEDGLELTFQVNVLAPYLLTALMPRPGRLVFISSALAADGVADLGDVNYATRPWNGFEAYSTSKLHCLLLAFAVARRWPDTLSNAVDPGWVRTRMGGPDAPTDPAEAARTLAWLATSDAPDALVSGRYFTKRDWRPAASSRDPVLLDELLALCADLTGARLSDDPTP</sequence>
<dbReference type="InterPro" id="IPR002347">
    <property type="entry name" value="SDR_fam"/>
</dbReference>
<dbReference type="PANTHER" id="PTHR24320">
    <property type="entry name" value="RETINOL DEHYDROGENASE"/>
    <property type="match status" value="1"/>
</dbReference>
<organism evidence="3 4">
    <name type="scientific">Dactylosporangium roseum</name>
    <dbReference type="NCBI Taxonomy" id="47989"/>
    <lineage>
        <taxon>Bacteria</taxon>
        <taxon>Bacillati</taxon>
        <taxon>Actinomycetota</taxon>
        <taxon>Actinomycetes</taxon>
        <taxon>Micromonosporales</taxon>
        <taxon>Micromonosporaceae</taxon>
        <taxon>Dactylosporangium</taxon>
    </lineage>
</organism>
<protein>
    <submittedName>
        <fullName evidence="3">SDR family NAD(P)-dependent oxidoreductase</fullName>
    </submittedName>
</protein>
<name>A0ABY5YXD0_9ACTN</name>
<evidence type="ECO:0000256" key="2">
    <source>
        <dbReference type="ARBA" id="ARBA00023002"/>
    </source>
</evidence>
<proteinExistence type="inferred from homology"/>
<evidence type="ECO:0000313" key="4">
    <source>
        <dbReference type="Proteomes" id="UP001058271"/>
    </source>
</evidence>
<keyword evidence="4" id="KW-1185">Reference proteome</keyword>
<dbReference type="SUPFAM" id="SSF51735">
    <property type="entry name" value="NAD(P)-binding Rossmann-fold domains"/>
    <property type="match status" value="1"/>
</dbReference>
<reference evidence="3" key="1">
    <citation type="submission" date="2021-04" db="EMBL/GenBank/DDBJ databases">
        <title>Biosynthetic gene clusters of Dactylosporangioum roseum.</title>
        <authorList>
            <person name="Hartkoorn R.C."/>
            <person name="Beaudoing E."/>
            <person name="Hot D."/>
            <person name="Moureu S."/>
        </authorList>
    </citation>
    <scope>NUCLEOTIDE SEQUENCE</scope>
    <source>
        <strain evidence="3">NRRL B-16295</strain>
    </source>
</reference>
<gene>
    <name evidence="3" type="ORF">Drose_23415</name>
</gene>
<dbReference type="EMBL" id="CP073721">
    <property type="protein sequence ID" value="UWZ34187.1"/>
    <property type="molecule type" value="Genomic_DNA"/>
</dbReference>
<dbReference type="Gene3D" id="3.40.50.720">
    <property type="entry name" value="NAD(P)-binding Rossmann-like Domain"/>
    <property type="match status" value="1"/>
</dbReference>
<dbReference type="InterPro" id="IPR036291">
    <property type="entry name" value="NAD(P)-bd_dom_sf"/>
</dbReference>